<dbReference type="GO" id="GO:0016791">
    <property type="term" value="F:phosphatase activity"/>
    <property type="evidence" value="ECO:0007669"/>
    <property type="project" value="InterPro"/>
</dbReference>
<evidence type="ECO:0000313" key="3">
    <source>
        <dbReference type="EMBL" id="PNH12209.1"/>
    </source>
</evidence>
<dbReference type="PANTHER" id="PTHR46817:SF1">
    <property type="entry name" value="SAC DOMAIN-CONTAINING PROTEIN"/>
    <property type="match status" value="1"/>
</dbReference>
<feature type="region of interest" description="Disordered" evidence="1">
    <location>
        <begin position="428"/>
        <end position="447"/>
    </location>
</feature>
<gene>
    <name evidence="3" type="ORF">TSOC_000891</name>
</gene>
<keyword evidence="4" id="KW-1185">Reference proteome</keyword>
<dbReference type="AlphaFoldDB" id="A0A2J8AI58"/>
<protein>
    <submittedName>
        <fullName evidence="3">Polyphosphoinositide phosphatase</fullName>
    </submittedName>
</protein>
<accession>A0A2J8AI58</accession>
<dbReference type="Proteomes" id="UP000236333">
    <property type="component" value="Unassembled WGS sequence"/>
</dbReference>
<dbReference type="PANTHER" id="PTHR46817">
    <property type="entry name" value="PHOSPHOINOSITIDE PHOSPHATASE SAC9-RELATED"/>
    <property type="match status" value="1"/>
</dbReference>
<feature type="compositionally biased region" description="Low complexity" evidence="1">
    <location>
        <begin position="432"/>
        <end position="447"/>
    </location>
</feature>
<feature type="compositionally biased region" description="Low complexity" evidence="1">
    <location>
        <begin position="484"/>
        <end position="494"/>
    </location>
</feature>
<comment type="caution">
    <text evidence="3">The sequence shown here is derived from an EMBL/GenBank/DDBJ whole genome shotgun (WGS) entry which is preliminary data.</text>
</comment>
<evidence type="ECO:0000259" key="2">
    <source>
        <dbReference type="PROSITE" id="PS50275"/>
    </source>
</evidence>
<dbReference type="PROSITE" id="PS50275">
    <property type="entry name" value="SAC"/>
    <property type="match status" value="1"/>
</dbReference>
<dbReference type="OrthoDB" id="405996at2759"/>
<evidence type="ECO:0000313" key="4">
    <source>
        <dbReference type="Proteomes" id="UP000236333"/>
    </source>
</evidence>
<evidence type="ECO:0000256" key="1">
    <source>
        <dbReference type="SAM" id="MobiDB-lite"/>
    </source>
</evidence>
<feature type="domain" description="SAC" evidence="2">
    <location>
        <begin position="161"/>
        <end position="300"/>
    </location>
</feature>
<proteinExistence type="predicted"/>
<feature type="region of interest" description="Disordered" evidence="1">
    <location>
        <begin position="459"/>
        <end position="511"/>
    </location>
</feature>
<reference evidence="3 4" key="1">
    <citation type="journal article" date="2017" name="Mol. Biol. Evol.">
        <title>The 4-celled Tetrabaena socialis nuclear genome reveals the essential components for genetic control of cell number at the origin of multicellularity in the volvocine lineage.</title>
        <authorList>
            <person name="Featherston J."/>
            <person name="Arakaki Y."/>
            <person name="Hanschen E.R."/>
            <person name="Ferris P.J."/>
            <person name="Michod R.E."/>
            <person name="Olson B.J.S.C."/>
            <person name="Nozaki H."/>
            <person name="Durand P.M."/>
        </authorList>
    </citation>
    <scope>NUCLEOTIDE SEQUENCE [LARGE SCALE GENOMIC DNA]</scope>
    <source>
        <strain evidence="3 4">NIES-571</strain>
    </source>
</reference>
<dbReference type="InterPro" id="IPR002013">
    <property type="entry name" value="SAC_dom"/>
</dbReference>
<feature type="compositionally biased region" description="Pro residues" evidence="1">
    <location>
        <begin position="495"/>
        <end position="509"/>
    </location>
</feature>
<sequence length="522" mass="56180">MSAPSASISGVGNGGGKILLVHSPVKQRYYIVAKGSGRRQIHVLPIGQSGSLSCDGTKGRSVFDSEADAMDHLRKHGPVQTLASAPYILGYVVIGPWGLLLVAEKFRVSAVLPGNHEVKTVTKTQWLKIPLQIDASMQAPEVGTKDEKSMKDEIDKGIERLLSFPLDGAHFLCDTLDITRPFPSHRAVKDPSWDLVWNRWLAAPFRSLHLDFLCPPLLQGLCESRQLEDFDGAKYWIACISRRGCLHPGPRYKARGLNDFAEPGNELEVEQVIWRQQQRDGNTLLWSRYTWRRGSAPLWWGVSIKNNGIGEAEIKIRPHNTFRGAKRRLSRRGKAMSTEELHEQLKQIHLQSKQTDDEARAMRKAGSEAALLSMDPTMESANSIDLISFGGGGADSETSSVASGSGLFKPAPGAAPGAAAVHRSVSDSDFRLSGPGAAAATAGSSGTLSPAAFPSVGFTDWAQFGDTSGTTTPERAPRPGGPPVGLKPALKKAPLLPPPPPSLPPPGPAVDPLASLVTYDLI</sequence>
<organism evidence="3 4">
    <name type="scientific">Tetrabaena socialis</name>
    <dbReference type="NCBI Taxonomy" id="47790"/>
    <lineage>
        <taxon>Eukaryota</taxon>
        <taxon>Viridiplantae</taxon>
        <taxon>Chlorophyta</taxon>
        <taxon>core chlorophytes</taxon>
        <taxon>Chlorophyceae</taxon>
        <taxon>CS clade</taxon>
        <taxon>Chlamydomonadales</taxon>
        <taxon>Tetrabaenaceae</taxon>
        <taxon>Tetrabaena</taxon>
    </lineage>
</organism>
<dbReference type="EMBL" id="PGGS01000013">
    <property type="protein sequence ID" value="PNH12209.1"/>
    <property type="molecule type" value="Genomic_DNA"/>
</dbReference>
<dbReference type="Pfam" id="PF02383">
    <property type="entry name" value="Syja_N"/>
    <property type="match status" value="1"/>
</dbReference>
<name>A0A2J8AI58_9CHLO</name>